<accession>A0A0S3T4C3</accession>
<sequence length="542" mass="58809">MKIKRVMKEVTVEADGGQGGAQGVQEGGKGTVRPDIHNRAMKILRAREPYNGYEEVGEKPSGFEVMGWYLYEFCFYFVQTVLVPVVFPLIISQLQRLPTDSLQEWAKNHPAKHCSQKEIHLYSKLTNHTIRTGGGSNFSALEWTSIAWATGLALAAPILGFISFHLDGHFPKLITAAATGIGVFFCLPAGFFKVTAIFVPYIAGIVAASTVATAAHTHHLGLMIRCFTGPTLKRSQFSLRQAVSSRLSLHATAAGCLGAAIISSFTYHMLRELNDNDRDVMSLWVVSIFSGLIWLVGVLHIVTSISRTTDSISFSSRLHPFSIFKYPHAIGGLAGVFLSSFTTMSIFTGGVIFIVGQLCIKPVHLLYFWLTYFLFPLVSLSVLQPLLHVIKMNSVKMQIVGFLLSLLSSGFGFYYGHSHWKWGHLVLFGAIQSTATGILYAFGRLLVLDCAPSGKEGAFSIWYAWMRAAGLCVGFTVGSVAPGRIRTSFGAAFCTAIAGIVVLLFGNISDVGGAVAAGHVREECERSSSSAAGLDSKESARV</sequence>
<dbReference type="EMBL" id="AP015043">
    <property type="protein sequence ID" value="BAT99711.1"/>
    <property type="molecule type" value="Genomic_DNA"/>
</dbReference>
<feature type="transmembrane region" description="Helical" evidence="1">
    <location>
        <begin position="198"/>
        <end position="227"/>
    </location>
</feature>
<evidence type="ECO:0008006" key="4">
    <source>
        <dbReference type="Google" id="ProtNLM"/>
    </source>
</evidence>
<dbReference type="PANTHER" id="PTHR37891">
    <property type="entry name" value="OS06G0113900 PROTEIN"/>
    <property type="match status" value="1"/>
</dbReference>
<name>A0A0S3T4C3_PHAAN</name>
<dbReference type="SUPFAM" id="SSF103473">
    <property type="entry name" value="MFS general substrate transporter"/>
    <property type="match status" value="1"/>
</dbReference>
<gene>
    <name evidence="2" type="primary">Vigan.10G121900</name>
    <name evidence="2" type="ORF">VIGAN_10121900</name>
</gene>
<feature type="transmembrane region" description="Helical" evidence="1">
    <location>
        <begin position="282"/>
        <end position="305"/>
    </location>
</feature>
<protein>
    <recommendedName>
        <fullName evidence="4">Major facilitator superfamily (MFS) profile domain-containing protein</fullName>
    </recommendedName>
</protein>
<feature type="transmembrane region" description="Helical" evidence="1">
    <location>
        <begin position="69"/>
        <end position="91"/>
    </location>
</feature>
<feature type="transmembrane region" description="Helical" evidence="1">
    <location>
        <begin position="459"/>
        <end position="481"/>
    </location>
</feature>
<feature type="transmembrane region" description="Helical" evidence="1">
    <location>
        <begin position="399"/>
        <end position="416"/>
    </location>
</feature>
<dbReference type="Proteomes" id="UP000291084">
    <property type="component" value="Chromosome 10"/>
</dbReference>
<proteinExistence type="predicted"/>
<feature type="transmembrane region" description="Helical" evidence="1">
    <location>
        <begin position="422"/>
        <end position="447"/>
    </location>
</feature>
<feature type="transmembrane region" description="Helical" evidence="1">
    <location>
        <begin position="326"/>
        <end position="354"/>
    </location>
</feature>
<feature type="transmembrane region" description="Helical" evidence="1">
    <location>
        <begin position="487"/>
        <end position="505"/>
    </location>
</feature>
<dbReference type="OrthoDB" id="1869137at2759"/>
<evidence type="ECO:0000313" key="2">
    <source>
        <dbReference type="EMBL" id="BAT99711.1"/>
    </source>
</evidence>
<keyword evidence="1" id="KW-1133">Transmembrane helix</keyword>
<dbReference type="PANTHER" id="PTHR37891:SF1">
    <property type="entry name" value="OS06G0113900 PROTEIN"/>
    <property type="match status" value="1"/>
</dbReference>
<feature type="transmembrane region" description="Helical" evidence="1">
    <location>
        <begin position="146"/>
        <end position="166"/>
    </location>
</feature>
<keyword evidence="1" id="KW-0812">Transmembrane</keyword>
<evidence type="ECO:0000313" key="3">
    <source>
        <dbReference type="Proteomes" id="UP000291084"/>
    </source>
</evidence>
<dbReference type="AlphaFoldDB" id="A0A0S3T4C3"/>
<organism evidence="2 3">
    <name type="scientific">Vigna angularis var. angularis</name>
    <dbReference type="NCBI Taxonomy" id="157739"/>
    <lineage>
        <taxon>Eukaryota</taxon>
        <taxon>Viridiplantae</taxon>
        <taxon>Streptophyta</taxon>
        <taxon>Embryophyta</taxon>
        <taxon>Tracheophyta</taxon>
        <taxon>Spermatophyta</taxon>
        <taxon>Magnoliopsida</taxon>
        <taxon>eudicotyledons</taxon>
        <taxon>Gunneridae</taxon>
        <taxon>Pentapetalae</taxon>
        <taxon>rosids</taxon>
        <taxon>fabids</taxon>
        <taxon>Fabales</taxon>
        <taxon>Fabaceae</taxon>
        <taxon>Papilionoideae</taxon>
        <taxon>50 kb inversion clade</taxon>
        <taxon>NPAAA clade</taxon>
        <taxon>indigoferoid/millettioid clade</taxon>
        <taxon>Phaseoleae</taxon>
        <taxon>Vigna</taxon>
    </lineage>
</organism>
<feature type="transmembrane region" description="Helical" evidence="1">
    <location>
        <begin position="366"/>
        <end position="387"/>
    </location>
</feature>
<feature type="transmembrane region" description="Helical" evidence="1">
    <location>
        <begin position="247"/>
        <end position="270"/>
    </location>
</feature>
<reference evidence="2 3" key="1">
    <citation type="journal article" date="2015" name="Sci. Rep.">
        <title>The power of single molecule real-time sequencing technology in the de novo assembly of a eukaryotic genome.</title>
        <authorList>
            <person name="Sakai H."/>
            <person name="Naito K."/>
            <person name="Ogiso-Tanaka E."/>
            <person name="Takahashi Y."/>
            <person name="Iseki K."/>
            <person name="Muto C."/>
            <person name="Satou K."/>
            <person name="Teruya K."/>
            <person name="Shiroma A."/>
            <person name="Shimoji M."/>
            <person name="Hirano T."/>
            <person name="Itoh T."/>
            <person name="Kaga A."/>
            <person name="Tomooka N."/>
        </authorList>
    </citation>
    <scope>NUCLEOTIDE SEQUENCE [LARGE SCALE GENOMIC DNA]</scope>
    <source>
        <strain evidence="3">cv. Shumari</strain>
    </source>
</reference>
<keyword evidence="3" id="KW-1185">Reference proteome</keyword>
<feature type="transmembrane region" description="Helical" evidence="1">
    <location>
        <begin position="173"/>
        <end position="192"/>
    </location>
</feature>
<evidence type="ECO:0000256" key="1">
    <source>
        <dbReference type="SAM" id="Phobius"/>
    </source>
</evidence>
<dbReference type="InterPro" id="IPR036259">
    <property type="entry name" value="MFS_trans_sf"/>
</dbReference>
<keyword evidence="1" id="KW-0472">Membrane</keyword>